<sequence>MTLRRTTYVEHLLKKPQSELQIGLCKCAANNQVINLGTAENHMIDHLLLPLLQSRPEFKTCDLSYCSACNTQKLRQAIAQLYVDHMGMKNVNSNQILFGSGIAHLLERVGFALAQKGDLVLIPKPCFGCFEPDMYPCGCSFEYIDLDNLPEKPPENARILILTNPGNPIGDIIPNQDKILKWAYQNPNLHILLDDIYALTIRKGEFTSIMAHPDVDLTRTHHLYGISKDWGMAGFHIGIFYTENKDVFETVKLCMGCYSMGSDTRQLLETIYCNHELRDKLIVESRKGLSHNIGVAETLLQEGGIKFNHCDGSLFIMIDLTDIAHNKEEEKKIWLDLIERFNVHILPGANGFRYPIPGWYRLCFSVDEQKLRNGIAALIKGVKTIRAENSLYF</sequence>
<dbReference type="EMBL" id="DS114302">
    <property type="protein sequence ID" value="EAX88495.1"/>
    <property type="molecule type" value="Genomic_DNA"/>
</dbReference>
<organism evidence="3 4">
    <name type="scientific">Trichomonas vaginalis (strain ATCC PRA-98 / G3)</name>
    <dbReference type="NCBI Taxonomy" id="412133"/>
    <lineage>
        <taxon>Eukaryota</taxon>
        <taxon>Metamonada</taxon>
        <taxon>Parabasalia</taxon>
        <taxon>Trichomonadida</taxon>
        <taxon>Trichomonadidae</taxon>
        <taxon>Trichomonas</taxon>
    </lineage>
</organism>
<keyword evidence="3" id="KW-0808">Transferase</keyword>
<dbReference type="PANTHER" id="PTHR43795">
    <property type="entry name" value="BIFUNCTIONAL ASPARTATE AMINOTRANSFERASE AND GLUTAMATE/ASPARTATE-PREPHENATE AMINOTRANSFERASE-RELATED"/>
    <property type="match status" value="1"/>
</dbReference>
<dbReference type="InParanoid" id="A2G2W8"/>
<dbReference type="STRING" id="5722.A2G2W8"/>
<dbReference type="InterPro" id="IPR015422">
    <property type="entry name" value="PyrdxlP-dep_Trfase_small"/>
</dbReference>
<dbReference type="AlphaFoldDB" id="A2G2W8"/>
<proteinExistence type="predicted"/>
<dbReference type="PANTHER" id="PTHR43795:SF39">
    <property type="entry name" value="AMINOTRANSFERASE CLASS I_CLASSII DOMAIN-CONTAINING PROTEIN"/>
    <property type="match status" value="1"/>
</dbReference>
<keyword evidence="3" id="KW-0032">Aminotransferase</keyword>
<reference evidence="3" key="1">
    <citation type="submission" date="2006-10" db="EMBL/GenBank/DDBJ databases">
        <authorList>
            <person name="Amadeo P."/>
            <person name="Zhao Q."/>
            <person name="Wortman J."/>
            <person name="Fraser-Liggett C."/>
            <person name="Carlton J."/>
        </authorList>
    </citation>
    <scope>NUCLEOTIDE SEQUENCE</scope>
    <source>
        <strain evidence="3">G3</strain>
    </source>
</reference>
<dbReference type="SUPFAM" id="SSF53383">
    <property type="entry name" value="PLP-dependent transferases"/>
    <property type="match status" value="1"/>
</dbReference>
<dbReference type="InterPro" id="IPR015421">
    <property type="entry name" value="PyrdxlP-dep_Trfase_major"/>
</dbReference>
<dbReference type="OrthoDB" id="10262468at2759"/>
<evidence type="ECO:0000256" key="1">
    <source>
        <dbReference type="ARBA" id="ARBA00022898"/>
    </source>
</evidence>
<dbReference type="CDD" id="cd00609">
    <property type="entry name" value="AAT_like"/>
    <property type="match status" value="1"/>
</dbReference>
<dbReference type="VEuPathDB" id="TrichDB:TVAG_326760"/>
<reference evidence="3" key="2">
    <citation type="journal article" date="2007" name="Science">
        <title>Draft genome sequence of the sexually transmitted pathogen Trichomonas vaginalis.</title>
        <authorList>
            <person name="Carlton J.M."/>
            <person name="Hirt R.P."/>
            <person name="Silva J.C."/>
            <person name="Delcher A.L."/>
            <person name="Schatz M."/>
            <person name="Zhao Q."/>
            <person name="Wortman J.R."/>
            <person name="Bidwell S.L."/>
            <person name="Alsmark U.C.M."/>
            <person name="Besteiro S."/>
            <person name="Sicheritz-Ponten T."/>
            <person name="Noel C.J."/>
            <person name="Dacks J.B."/>
            <person name="Foster P.G."/>
            <person name="Simillion C."/>
            <person name="Van de Peer Y."/>
            <person name="Miranda-Saavedra D."/>
            <person name="Barton G.J."/>
            <person name="Westrop G.D."/>
            <person name="Mueller S."/>
            <person name="Dessi D."/>
            <person name="Fiori P.L."/>
            <person name="Ren Q."/>
            <person name="Paulsen I."/>
            <person name="Zhang H."/>
            <person name="Bastida-Corcuera F.D."/>
            <person name="Simoes-Barbosa A."/>
            <person name="Brown M.T."/>
            <person name="Hayes R.D."/>
            <person name="Mukherjee M."/>
            <person name="Okumura C.Y."/>
            <person name="Schneider R."/>
            <person name="Smith A.J."/>
            <person name="Vanacova S."/>
            <person name="Villalvazo M."/>
            <person name="Haas B.J."/>
            <person name="Pertea M."/>
            <person name="Feldblyum T.V."/>
            <person name="Utterback T.R."/>
            <person name="Shu C.L."/>
            <person name="Osoegawa K."/>
            <person name="de Jong P.J."/>
            <person name="Hrdy I."/>
            <person name="Horvathova L."/>
            <person name="Zubacova Z."/>
            <person name="Dolezal P."/>
            <person name="Malik S.B."/>
            <person name="Logsdon J.M. Jr."/>
            <person name="Henze K."/>
            <person name="Gupta A."/>
            <person name="Wang C.C."/>
            <person name="Dunne R.L."/>
            <person name="Upcroft J.A."/>
            <person name="Upcroft P."/>
            <person name="White O."/>
            <person name="Salzberg S.L."/>
            <person name="Tang P."/>
            <person name="Chiu C.-H."/>
            <person name="Lee Y.-S."/>
            <person name="Embley T.M."/>
            <person name="Coombs G.H."/>
            <person name="Mottram J.C."/>
            <person name="Tachezy J."/>
            <person name="Fraser-Liggett C.M."/>
            <person name="Johnson P.J."/>
        </authorList>
    </citation>
    <scope>NUCLEOTIDE SEQUENCE [LARGE SCALE GENOMIC DNA]</scope>
    <source>
        <strain evidence="3">G3</strain>
    </source>
</reference>
<dbReference type="KEGG" id="tva:4746156"/>
<dbReference type="GO" id="GO:0008483">
    <property type="term" value="F:transaminase activity"/>
    <property type="evidence" value="ECO:0000318"/>
    <property type="project" value="GO_Central"/>
</dbReference>
<dbReference type="VEuPathDB" id="TrichDB:TVAGG3_0537210"/>
<dbReference type="InterPro" id="IPR015424">
    <property type="entry name" value="PyrdxlP-dep_Trfase"/>
</dbReference>
<keyword evidence="1" id="KW-0663">Pyridoxal phosphate</keyword>
<dbReference type="GO" id="GO:0006520">
    <property type="term" value="P:amino acid metabolic process"/>
    <property type="evidence" value="ECO:0000318"/>
    <property type="project" value="GO_Central"/>
</dbReference>
<feature type="domain" description="Aminotransferase class I/classII large" evidence="2">
    <location>
        <begin position="71"/>
        <end position="378"/>
    </location>
</feature>
<dbReference type="eggNOG" id="KOG0256">
    <property type="taxonomic scope" value="Eukaryota"/>
</dbReference>
<protein>
    <submittedName>
        <fullName evidence="3">Aminotransferase, classes I and II family protein</fullName>
    </submittedName>
</protein>
<dbReference type="RefSeq" id="XP_001301425.1">
    <property type="nucleotide sequence ID" value="XM_001301424.1"/>
</dbReference>
<dbReference type="Gene3D" id="3.40.640.10">
    <property type="entry name" value="Type I PLP-dependent aspartate aminotransferase-like (Major domain)"/>
    <property type="match status" value="1"/>
</dbReference>
<evidence type="ECO:0000313" key="3">
    <source>
        <dbReference type="EMBL" id="EAX88495.1"/>
    </source>
</evidence>
<dbReference type="Gene3D" id="3.90.1150.10">
    <property type="entry name" value="Aspartate Aminotransferase, domain 1"/>
    <property type="match status" value="1"/>
</dbReference>
<dbReference type="SMR" id="A2G2W8"/>
<gene>
    <name evidence="3" type="ORF">TVAG_326760</name>
</gene>
<dbReference type="InterPro" id="IPR050478">
    <property type="entry name" value="Ethylene_sulfur-biosynth"/>
</dbReference>
<evidence type="ECO:0000259" key="2">
    <source>
        <dbReference type="Pfam" id="PF00155"/>
    </source>
</evidence>
<dbReference type="InterPro" id="IPR004839">
    <property type="entry name" value="Aminotransferase_I/II_large"/>
</dbReference>
<evidence type="ECO:0000313" key="4">
    <source>
        <dbReference type="Proteomes" id="UP000001542"/>
    </source>
</evidence>
<dbReference type="Proteomes" id="UP000001542">
    <property type="component" value="Unassembled WGS sequence"/>
</dbReference>
<keyword evidence="4" id="KW-1185">Reference proteome</keyword>
<name>A2G2W8_TRIV3</name>
<dbReference type="PRINTS" id="PR00753">
    <property type="entry name" value="ACCSYNTHASE"/>
</dbReference>
<accession>A2G2W8</accession>
<dbReference type="GO" id="GO:0030170">
    <property type="term" value="F:pyridoxal phosphate binding"/>
    <property type="evidence" value="ECO:0007669"/>
    <property type="project" value="InterPro"/>
</dbReference>
<dbReference type="Pfam" id="PF00155">
    <property type="entry name" value="Aminotran_1_2"/>
    <property type="match status" value="1"/>
</dbReference>